<sequence length="113" mass="12821">MAIRALAVALIVAISGIFFHYYIRLRVLEHTPLVVIPGKWVWVECRTLPFAAIIEEVRVSGIMVSVVAPLPTELRCDELGITAQGDNKYFLPIRTVLGLQIDDHRVWFNPYSM</sequence>
<feature type="transmembrane region" description="Helical" evidence="1">
    <location>
        <begin position="6"/>
        <end position="23"/>
    </location>
</feature>
<dbReference type="Proteomes" id="UP000484875">
    <property type="component" value="Unassembled WGS sequence"/>
</dbReference>
<name>A0A845HLN6_9BURK</name>
<comment type="caution">
    <text evidence="2">The sequence shown here is derived from an EMBL/GenBank/DDBJ whole genome shotgun (WGS) entry which is preliminary data.</text>
</comment>
<keyword evidence="1" id="KW-0472">Membrane</keyword>
<reference evidence="2 3" key="1">
    <citation type="submission" date="2019-12" db="EMBL/GenBank/DDBJ databases">
        <title>Novel species isolated from a subtropical stream in China.</title>
        <authorList>
            <person name="Lu H."/>
        </authorList>
    </citation>
    <scope>NUCLEOTIDE SEQUENCE [LARGE SCALE GENOMIC DNA]</scope>
    <source>
        <strain evidence="2 3">FT107W</strain>
    </source>
</reference>
<keyword evidence="1" id="KW-1133">Transmembrane helix</keyword>
<gene>
    <name evidence="2" type="ORF">GTP81_13660</name>
</gene>
<keyword evidence="3" id="KW-1185">Reference proteome</keyword>
<dbReference type="AlphaFoldDB" id="A0A845HLN6"/>
<protein>
    <submittedName>
        <fullName evidence="2">Uncharacterized protein</fullName>
    </submittedName>
</protein>
<proteinExistence type="predicted"/>
<dbReference type="EMBL" id="WWCV01000021">
    <property type="protein sequence ID" value="MYN17804.1"/>
    <property type="molecule type" value="Genomic_DNA"/>
</dbReference>
<accession>A0A845HLN6</accession>
<evidence type="ECO:0000256" key="1">
    <source>
        <dbReference type="SAM" id="Phobius"/>
    </source>
</evidence>
<evidence type="ECO:0000313" key="3">
    <source>
        <dbReference type="Proteomes" id="UP000484875"/>
    </source>
</evidence>
<evidence type="ECO:0000313" key="2">
    <source>
        <dbReference type="EMBL" id="MYN17804.1"/>
    </source>
</evidence>
<keyword evidence="1" id="KW-0812">Transmembrane</keyword>
<organism evidence="2 3">
    <name type="scientific">Duganella vulcania</name>
    <dbReference type="NCBI Taxonomy" id="2692166"/>
    <lineage>
        <taxon>Bacteria</taxon>
        <taxon>Pseudomonadati</taxon>
        <taxon>Pseudomonadota</taxon>
        <taxon>Betaproteobacteria</taxon>
        <taxon>Burkholderiales</taxon>
        <taxon>Oxalobacteraceae</taxon>
        <taxon>Telluria group</taxon>
        <taxon>Duganella</taxon>
    </lineage>
</organism>